<evidence type="ECO:0000313" key="2">
    <source>
        <dbReference type="Proteomes" id="UP000688947"/>
    </source>
</evidence>
<gene>
    <name evidence="1" type="ORF">JG687_00013782</name>
</gene>
<dbReference type="Proteomes" id="UP000688947">
    <property type="component" value="Unassembled WGS sequence"/>
</dbReference>
<name>A0A8T1U3B0_9STRA</name>
<protein>
    <submittedName>
        <fullName evidence="1">Uncharacterized protein</fullName>
    </submittedName>
</protein>
<accession>A0A8T1U3B0</accession>
<evidence type="ECO:0000313" key="1">
    <source>
        <dbReference type="EMBL" id="KAG6951171.1"/>
    </source>
</evidence>
<dbReference type="VEuPathDB" id="FungiDB:PC110_g20863"/>
<dbReference type="VEuPathDB" id="FungiDB:PC110_g20864"/>
<proteinExistence type="predicted"/>
<dbReference type="AlphaFoldDB" id="A0A8T1U3B0"/>
<reference evidence="1" key="1">
    <citation type="submission" date="2021-01" db="EMBL/GenBank/DDBJ databases">
        <title>Phytophthora aleatoria, a newly-described species from Pinus radiata is distinct from Phytophthora cactorum isolates based on comparative genomics.</title>
        <authorList>
            <person name="Mcdougal R."/>
            <person name="Panda P."/>
            <person name="Williams N."/>
            <person name="Studholme D.J."/>
        </authorList>
    </citation>
    <scope>NUCLEOTIDE SEQUENCE</scope>
    <source>
        <strain evidence="1">NZFS 3830</strain>
    </source>
</reference>
<sequence length="341" mass="37614">MKILTKLKQIRQVQVSRGVGNSYVVDVYTTSQSTTRIPTSLKPTNSAVAGQRAATLFSQPDICVEKQFADFVKLRDELYGACHTGPHLYMSCRFCSELTRYLLFGAVLPGALLTWMLPQRQRVKAVQRFIESLLLLAVACPKIIASLGKEIMSVPQQSSSNVVVGGLAKLTPMNLMPERYSFHMQIVTKLKQIRSVLVSAANGSYGIDVFTPSQSGSHIPTSLKAAAKTQHLDAHIEKNFNDFVTLRDELYETCKTSHPTMACSFCSEVTHTLLLGAALPGSVLSLVLSQHQRTKAVQRFIQSLLQLAASCPIVDSDACACQEQLPRELFMFLFRESDPLA</sequence>
<dbReference type="EMBL" id="JAENGZ010001044">
    <property type="protein sequence ID" value="KAG6951171.1"/>
    <property type="molecule type" value="Genomic_DNA"/>
</dbReference>
<dbReference type="OrthoDB" id="92272at2759"/>
<comment type="caution">
    <text evidence="1">The sequence shown here is derived from an EMBL/GenBank/DDBJ whole genome shotgun (WGS) entry which is preliminary data.</text>
</comment>
<organism evidence="1 2">
    <name type="scientific">Phytophthora cactorum</name>
    <dbReference type="NCBI Taxonomy" id="29920"/>
    <lineage>
        <taxon>Eukaryota</taxon>
        <taxon>Sar</taxon>
        <taxon>Stramenopiles</taxon>
        <taxon>Oomycota</taxon>
        <taxon>Peronosporomycetes</taxon>
        <taxon>Peronosporales</taxon>
        <taxon>Peronosporaceae</taxon>
        <taxon>Phytophthora</taxon>
    </lineage>
</organism>